<comment type="caution">
    <text evidence="6">The sequence shown here is derived from an EMBL/GenBank/DDBJ whole genome shotgun (WGS) entry which is preliminary data.</text>
</comment>
<evidence type="ECO:0000256" key="1">
    <source>
        <dbReference type="ARBA" id="ARBA00004141"/>
    </source>
</evidence>
<protein>
    <submittedName>
        <fullName evidence="6">Uncharacterized protein</fullName>
    </submittedName>
</protein>
<gene>
    <name evidence="6" type="ORF">DEA37_0011632</name>
</gene>
<keyword evidence="4 5" id="KW-0472">Membrane</keyword>
<evidence type="ECO:0000313" key="6">
    <source>
        <dbReference type="EMBL" id="KAA3673227.1"/>
    </source>
</evidence>
<evidence type="ECO:0000256" key="5">
    <source>
        <dbReference type="RuleBase" id="RU004379"/>
    </source>
</evidence>
<dbReference type="GO" id="GO:0005783">
    <property type="term" value="C:endoplasmic reticulum"/>
    <property type="evidence" value="ECO:0007669"/>
    <property type="project" value="TreeGrafter"/>
</dbReference>
<dbReference type="GO" id="GO:2001234">
    <property type="term" value="P:negative regulation of apoptotic signaling pathway"/>
    <property type="evidence" value="ECO:0007669"/>
    <property type="project" value="TreeGrafter"/>
</dbReference>
<organism evidence="6 7">
    <name type="scientific">Paragonimus westermani</name>
    <dbReference type="NCBI Taxonomy" id="34504"/>
    <lineage>
        <taxon>Eukaryota</taxon>
        <taxon>Metazoa</taxon>
        <taxon>Spiralia</taxon>
        <taxon>Lophotrochozoa</taxon>
        <taxon>Platyhelminthes</taxon>
        <taxon>Trematoda</taxon>
        <taxon>Digenea</taxon>
        <taxon>Plagiorchiida</taxon>
        <taxon>Troglotremata</taxon>
        <taxon>Troglotrematidae</taxon>
        <taxon>Paragonimus</taxon>
    </lineage>
</organism>
<reference evidence="6 7" key="1">
    <citation type="journal article" date="2019" name="Gigascience">
        <title>Whole-genome sequence of the oriental lung fluke Paragonimus westermani.</title>
        <authorList>
            <person name="Oey H."/>
            <person name="Zakrzewski M."/>
            <person name="Narain K."/>
            <person name="Devi K.R."/>
            <person name="Agatsuma T."/>
            <person name="Nawaratna S."/>
            <person name="Gobert G.N."/>
            <person name="Jones M.K."/>
            <person name="Ragan M.A."/>
            <person name="McManus D.P."/>
            <person name="Krause L."/>
        </authorList>
    </citation>
    <scope>NUCLEOTIDE SEQUENCE [LARGE SCALE GENOMIC DNA]</scope>
    <source>
        <strain evidence="6 7">IND2009</strain>
    </source>
</reference>
<comment type="caution">
    <text evidence="5">Lacks conserved residue(s) required for the propagation of feature annotation.</text>
</comment>
<dbReference type="GO" id="GO:0016020">
    <property type="term" value="C:membrane"/>
    <property type="evidence" value="ECO:0007669"/>
    <property type="project" value="UniProtKB-SubCell"/>
</dbReference>
<keyword evidence="7" id="KW-1185">Reference proteome</keyword>
<dbReference type="GO" id="GO:0005794">
    <property type="term" value="C:Golgi apparatus"/>
    <property type="evidence" value="ECO:0007669"/>
    <property type="project" value="TreeGrafter"/>
</dbReference>
<keyword evidence="3 5" id="KW-1133">Transmembrane helix</keyword>
<dbReference type="PANTHER" id="PTHR23291">
    <property type="entry name" value="BAX INHIBITOR-RELATED"/>
    <property type="match status" value="1"/>
</dbReference>
<comment type="similarity">
    <text evidence="5">Belongs to the BI1 family.</text>
</comment>
<dbReference type="PANTHER" id="PTHR23291:SF127">
    <property type="entry name" value="PROTEIN LIFEGUARD 1-LIKE"/>
    <property type="match status" value="1"/>
</dbReference>
<evidence type="ECO:0000256" key="4">
    <source>
        <dbReference type="ARBA" id="ARBA00023136"/>
    </source>
</evidence>
<accession>A0A5J4NCG6</accession>
<evidence type="ECO:0000256" key="3">
    <source>
        <dbReference type="ARBA" id="ARBA00022989"/>
    </source>
</evidence>
<keyword evidence="2 5" id="KW-0812">Transmembrane</keyword>
<dbReference type="AlphaFoldDB" id="A0A5J4NCG6"/>
<evidence type="ECO:0000256" key="2">
    <source>
        <dbReference type="ARBA" id="ARBA00022692"/>
    </source>
</evidence>
<dbReference type="EMBL" id="QNGE01004094">
    <property type="protein sequence ID" value="KAA3673227.1"/>
    <property type="molecule type" value="Genomic_DNA"/>
</dbReference>
<dbReference type="Proteomes" id="UP000324629">
    <property type="component" value="Unassembled WGS sequence"/>
</dbReference>
<proteinExistence type="inferred from homology"/>
<evidence type="ECO:0000313" key="7">
    <source>
        <dbReference type="Proteomes" id="UP000324629"/>
    </source>
</evidence>
<comment type="subcellular location">
    <subcellularLocation>
        <location evidence="1">Membrane</location>
        <topology evidence="1">Multi-pass membrane protein</topology>
    </subcellularLocation>
</comment>
<dbReference type="InterPro" id="IPR006214">
    <property type="entry name" value="Bax_inhibitor_1-related"/>
</dbReference>
<sequence>MHSGRKGNCIQEGWRLPLVRSRMTDYYPPQQTAPYPTNGSSMPNQPPPPYYPNSNNANIPAQEQFTSDAFSDKAVRRAFIRKVYLILALQLAITLGIVCIFTFVPVVKDGVRRYYWIYYMSYAVFLVTYILLGCFVQCRRRFPMNIICLFVFVSFDSSQYLSLPVYVCQRCPHFSGLLIARYSMRKCNLFTYFLCVGHPLLILG</sequence>
<feature type="transmembrane region" description="Helical" evidence="5">
    <location>
        <begin position="116"/>
        <end position="136"/>
    </location>
</feature>
<name>A0A5J4NCG6_9TREM</name>
<feature type="transmembrane region" description="Helical" evidence="5">
    <location>
        <begin position="83"/>
        <end position="104"/>
    </location>
</feature>